<name>A0A1X7S431_ZYMT9</name>
<dbReference type="EMBL" id="LT853701">
    <property type="protein sequence ID" value="SMQ54432.1"/>
    <property type="molecule type" value="Genomic_DNA"/>
</dbReference>
<evidence type="ECO:0000256" key="6">
    <source>
        <dbReference type="ARBA" id="ARBA00023125"/>
    </source>
</evidence>
<keyword evidence="5" id="KW-0779">Telomere</keyword>
<dbReference type="SUPFAM" id="SSF50249">
    <property type="entry name" value="Nucleic acid-binding proteins"/>
    <property type="match status" value="1"/>
</dbReference>
<evidence type="ECO:0000259" key="10">
    <source>
        <dbReference type="Pfam" id="PF10451"/>
    </source>
</evidence>
<evidence type="ECO:0000256" key="7">
    <source>
        <dbReference type="ARBA" id="ARBA00023242"/>
    </source>
</evidence>
<evidence type="ECO:0000256" key="2">
    <source>
        <dbReference type="ARBA" id="ARBA00004574"/>
    </source>
</evidence>
<sequence>MPATSSTYPIYPRQYWDISNLSPTWFAWNKLTAHDVYLLREEADFAGQDVWFWLNHPIRHVRLVGVVVQIELVGYGRYIMVTLDDSSGANIEVKIEVRPARKPHDIEDWPSNTMVDNVGVVVTWGLAEVFVDNQVLKLGAVVRAQGKVVTFRRTAAAGQASAKVTAREERQLLLESIARVQNTNEEAIHWSKAADWKRRVLSKPWVLTQEQMNAADEKMKTERKLAEKKSQHRQKWDKQRAQKTTEREARRELKRTKDEQEMNQNALKGSDILPAPWL</sequence>
<evidence type="ECO:0000256" key="1">
    <source>
        <dbReference type="ARBA" id="ARBA00004123"/>
    </source>
</evidence>
<dbReference type="GO" id="GO:0003677">
    <property type="term" value="F:DNA binding"/>
    <property type="evidence" value="ECO:0007669"/>
    <property type="project" value="UniProtKB-KW"/>
</dbReference>
<keyword evidence="4" id="KW-0158">Chromosome</keyword>
<evidence type="ECO:0000256" key="8">
    <source>
        <dbReference type="ARBA" id="ARBA00030039"/>
    </source>
</evidence>
<dbReference type="Gene3D" id="2.40.50.140">
    <property type="entry name" value="Nucleic acid-binding proteins"/>
    <property type="match status" value="1"/>
</dbReference>
<dbReference type="InterPro" id="IPR018856">
    <property type="entry name" value="Stn1_N"/>
</dbReference>
<evidence type="ECO:0000256" key="5">
    <source>
        <dbReference type="ARBA" id="ARBA00022895"/>
    </source>
</evidence>
<dbReference type="Pfam" id="PF10451">
    <property type="entry name" value="Stn1"/>
    <property type="match status" value="1"/>
</dbReference>
<evidence type="ECO:0000313" key="12">
    <source>
        <dbReference type="Proteomes" id="UP000215127"/>
    </source>
</evidence>
<reference evidence="11 12" key="1">
    <citation type="submission" date="2016-06" db="EMBL/GenBank/DDBJ databases">
        <authorList>
            <person name="Kjaerup R.B."/>
            <person name="Dalgaard T.S."/>
            <person name="Juul-Madsen H.R."/>
        </authorList>
    </citation>
    <scope>NUCLEOTIDE SEQUENCE [LARGE SCALE GENOMIC DNA]</scope>
</reference>
<dbReference type="PANTHER" id="PTHR13989">
    <property type="entry name" value="REPLICATION PROTEIN A-RELATED"/>
    <property type="match status" value="1"/>
</dbReference>
<feature type="compositionally biased region" description="Basic and acidic residues" evidence="9">
    <location>
        <begin position="215"/>
        <end position="260"/>
    </location>
</feature>
<dbReference type="AlphaFoldDB" id="A0A1X7S431"/>
<organism evidence="11 12">
    <name type="scientific">Zymoseptoria tritici (strain ST99CH_3D7)</name>
    <dbReference type="NCBI Taxonomy" id="1276538"/>
    <lineage>
        <taxon>Eukaryota</taxon>
        <taxon>Fungi</taxon>
        <taxon>Dikarya</taxon>
        <taxon>Ascomycota</taxon>
        <taxon>Pezizomycotina</taxon>
        <taxon>Dothideomycetes</taxon>
        <taxon>Dothideomycetidae</taxon>
        <taxon>Mycosphaerellales</taxon>
        <taxon>Mycosphaerellaceae</taxon>
        <taxon>Zymoseptoria</taxon>
    </lineage>
</organism>
<dbReference type="PANTHER" id="PTHR13989:SF33">
    <property type="entry name" value="CST COMPLEX SUBUNIT STN1"/>
    <property type="match status" value="1"/>
</dbReference>
<keyword evidence="12" id="KW-1185">Reference proteome</keyword>
<protein>
    <recommendedName>
        <fullName evidence="3">CST complex subunit STN1</fullName>
    </recommendedName>
    <alternativeName>
        <fullName evidence="8">Suppressor of cdc thirteen homolog</fullName>
    </alternativeName>
</protein>
<keyword evidence="6" id="KW-0238">DNA-binding</keyword>
<gene>
    <name evidence="11" type="ORF">ZT3D7_G9587</name>
</gene>
<evidence type="ECO:0000256" key="3">
    <source>
        <dbReference type="ARBA" id="ARBA00017411"/>
    </source>
</evidence>
<dbReference type="GO" id="GO:0000781">
    <property type="term" value="C:chromosome, telomeric region"/>
    <property type="evidence" value="ECO:0007669"/>
    <property type="project" value="UniProtKB-SubCell"/>
</dbReference>
<keyword evidence="7" id="KW-0539">Nucleus</keyword>
<dbReference type="CDD" id="cd03524">
    <property type="entry name" value="RPA2_OBF_family"/>
    <property type="match status" value="1"/>
</dbReference>
<proteinExistence type="predicted"/>
<dbReference type="Proteomes" id="UP000215127">
    <property type="component" value="Chromosome 10"/>
</dbReference>
<dbReference type="InterPro" id="IPR012340">
    <property type="entry name" value="NA-bd_OB-fold"/>
</dbReference>
<dbReference type="GO" id="GO:0005634">
    <property type="term" value="C:nucleus"/>
    <property type="evidence" value="ECO:0007669"/>
    <property type="project" value="UniProtKB-SubCell"/>
</dbReference>
<evidence type="ECO:0000256" key="4">
    <source>
        <dbReference type="ARBA" id="ARBA00022454"/>
    </source>
</evidence>
<comment type="subcellular location">
    <subcellularLocation>
        <location evidence="2">Chromosome</location>
        <location evidence="2">Telomere</location>
    </subcellularLocation>
    <subcellularLocation>
        <location evidence="1">Nucleus</location>
    </subcellularLocation>
</comment>
<feature type="region of interest" description="Disordered" evidence="9">
    <location>
        <begin position="213"/>
        <end position="278"/>
    </location>
</feature>
<accession>A0A1X7S431</accession>
<evidence type="ECO:0000313" key="11">
    <source>
        <dbReference type="EMBL" id="SMQ54432.1"/>
    </source>
</evidence>
<feature type="domain" description="CST complex subunit Stn1 N-terminal" evidence="10">
    <location>
        <begin position="48"/>
        <end position="97"/>
    </location>
</feature>
<evidence type="ECO:0000256" key="9">
    <source>
        <dbReference type="SAM" id="MobiDB-lite"/>
    </source>
</evidence>
<dbReference type="InterPro" id="IPR040260">
    <property type="entry name" value="RFA2-like"/>
</dbReference>